<protein>
    <recommendedName>
        <fullName evidence="9">Di-N-acetylchitobiase</fullName>
    </recommendedName>
</protein>
<keyword evidence="13" id="KW-1185">Reference proteome</keyword>
<dbReference type="GO" id="GO:0016798">
    <property type="term" value="F:hydrolase activity, acting on glycosyl bonds"/>
    <property type="evidence" value="ECO:0007669"/>
    <property type="project" value="UniProtKB-KW"/>
</dbReference>
<dbReference type="GO" id="GO:0005615">
    <property type="term" value="C:extracellular space"/>
    <property type="evidence" value="ECO:0007669"/>
    <property type="project" value="TreeGrafter"/>
</dbReference>
<evidence type="ECO:0000256" key="7">
    <source>
        <dbReference type="ARBA" id="ARBA00023295"/>
    </source>
</evidence>
<reference evidence="11 13" key="2">
    <citation type="journal article" date="2013" name="Nature">
        <title>Insights into bilaterian evolution from three spiralian genomes.</title>
        <authorList>
            <person name="Simakov O."/>
            <person name="Marletaz F."/>
            <person name="Cho S.J."/>
            <person name="Edsinger-Gonzales E."/>
            <person name="Havlak P."/>
            <person name="Hellsten U."/>
            <person name="Kuo D.H."/>
            <person name="Larsson T."/>
            <person name="Lv J."/>
            <person name="Arendt D."/>
            <person name="Savage R."/>
            <person name="Osoegawa K."/>
            <person name="de Jong P."/>
            <person name="Grimwood J."/>
            <person name="Chapman J.A."/>
            <person name="Shapiro H."/>
            <person name="Aerts A."/>
            <person name="Otillar R.P."/>
            <person name="Terry A.Y."/>
            <person name="Boore J.L."/>
            <person name="Grigoriev I.V."/>
            <person name="Lindberg D.R."/>
            <person name="Seaver E.C."/>
            <person name="Weisblat D.A."/>
            <person name="Putnam N.H."/>
            <person name="Rokhsar D.S."/>
        </authorList>
    </citation>
    <scope>NUCLEOTIDE SEQUENCE</scope>
    <source>
        <strain evidence="11 13">I ESC-2004</strain>
    </source>
</reference>
<dbReference type="GO" id="GO:0009313">
    <property type="term" value="P:oligosaccharide catabolic process"/>
    <property type="evidence" value="ECO:0007669"/>
    <property type="project" value="TreeGrafter"/>
</dbReference>
<evidence type="ECO:0000256" key="3">
    <source>
        <dbReference type="ARBA" id="ARBA00022729"/>
    </source>
</evidence>
<comment type="function">
    <text evidence="8">Involved in the degradation of asparagine-linked glycoproteins. Hydrolyze of N-acetyl-beta-D-glucosamine (1-4)N-acetylglucosamine chitobiose core from the reducing end of the bond, it requires prior cleavage by glycosylasparaginase.</text>
</comment>
<keyword evidence="6" id="KW-0458">Lysosome</keyword>
<evidence type="ECO:0000256" key="5">
    <source>
        <dbReference type="ARBA" id="ARBA00023180"/>
    </source>
</evidence>
<evidence type="ECO:0000256" key="9">
    <source>
        <dbReference type="ARBA" id="ARBA00074174"/>
    </source>
</evidence>
<evidence type="ECO:0000313" key="13">
    <source>
        <dbReference type="Proteomes" id="UP000014760"/>
    </source>
</evidence>
<dbReference type="FunFam" id="3.20.20.80:FF:000250">
    <property type="entry name" value="Probable di-N-acetylchitobiase 1"/>
    <property type="match status" value="1"/>
</dbReference>
<evidence type="ECO:0000313" key="12">
    <source>
        <dbReference type="EnsemblMetazoa" id="CapteP226035"/>
    </source>
</evidence>
<feature type="domain" description="GH18" evidence="10">
    <location>
        <begin position="1"/>
        <end position="363"/>
    </location>
</feature>
<comment type="similarity">
    <text evidence="2">Belongs to the glycosyl hydrolase 18 family.</text>
</comment>
<dbReference type="Gene3D" id="3.20.20.80">
    <property type="entry name" value="Glycosidases"/>
    <property type="match status" value="1"/>
</dbReference>
<reference evidence="12" key="3">
    <citation type="submission" date="2015-06" db="UniProtKB">
        <authorList>
            <consortium name="EnsemblMetazoa"/>
        </authorList>
    </citation>
    <scope>IDENTIFICATION</scope>
</reference>
<dbReference type="STRING" id="283909.R7TUI7"/>
<evidence type="ECO:0000313" key="11">
    <source>
        <dbReference type="EMBL" id="ELT97583.1"/>
    </source>
</evidence>
<dbReference type="EMBL" id="KB308526">
    <property type="protein sequence ID" value="ELT97583.1"/>
    <property type="molecule type" value="Genomic_DNA"/>
</dbReference>
<dbReference type="PANTHER" id="PTHR46290:SF1">
    <property type="entry name" value="DI-N-ACETYLCHITOBIASE"/>
    <property type="match status" value="1"/>
</dbReference>
<organism evidence="11">
    <name type="scientific">Capitella teleta</name>
    <name type="common">Polychaete worm</name>
    <dbReference type="NCBI Taxonomy" id="283909"/>
    <lineage>
        <taxon>Eukaryota</taxon>
        <taxon>Metazoa</taxon>
        <taxon>Spiralia</taxon>
        <taxon>Lophotrochozoa</taxon>
        <taxon>Annelida</taxon>
        <taxon>Polychaeta</taxon>
        <taxon>Sedentaria</taxon>
        <taxon>Scolecida</taxon>
        <taxon>Capitellidae</taxon>
        <taxon>Capitella</taxon>
    </lineage>
</organism>
<name>R7TUI7_CAPTE</name>
<dbReference type="HOGENOM" id="CLU_061189_1_0_1"/>
<keyword evidence="7" id="KW-0326">Glycosidase</keyword>
<dbReference type="SUPFAM" id="SSF51445">
    <property type="entry name" value="(Trans)glycosidases"/>
    <property type="match status" value="1"/>
</dbReference>
<evidence type="ECO:0000259" key="10">
    <source>
        <dbReference type="PROSITE" id="PS51910"/>
    </source>
</evidence>
<dbReference type="GO" id="GO:0008061">
    <property type="term" value="F:chitin binding"/>
    <property type="evidence" value="ECO:0007669"/>
    <property type="project" value="InterPro"/>
</dbReference>
<proteinExistence type="inferred from homology"/>
<accession>R7TUI7</accession>
<sequence>MTPILYRLSTGLVWIQRDCPCKDASLCRPVNATVEKEVFIFSLKKENWRSYDWDCVTTIVAAGYLDDELMCFAHSKQARVVFIANFPVQNLTSEAARHQWVAEKVQYAKENFLDGINVDFESDIPGNKPAEKKGLTQLIQELAESFRKTFVKPQVSIDVAWSPECIDLRCYDYAALVDAADLSFVMAYDERSQVFDECIAWANSASNNTYHGLVNYLKLGVPSHKLILGLPWYGYDYPCIKYSKDNKCDIKKTPFRGVECSDAAGTQIGYTYIMGRLDASFSGRLWDEDALSPYFSYKNDKGEIHQVWYDDSMSLSLKIHMVDTHKLAGTGMWEADDVDYTDTPRAKQQRDSMWATFPKRKLL</sequence>
<evidence type="ECO:0000256" key="6">
    <source>
        <dbReference type="ARBA" id="ARBA00023228"/>
    </source>
</evidence>
<evidence type="ECO:0000256" key="2">
    <source>
        <dbReference type="ARBA" id="ARBA00009336"/>
    </source>
</evidence>
<dbReference type="GO" id="GO:0005764">
    <property type="term" value="C:lysosome"/>
    <property type="evidence" value="ECO:0007669"/>
    <property type="project" value="UniProtKB-SubCell"/>
</dbReference>
<dbReference type="Proteomes" id="UP000014760">
    <property type="component" value="Unassembled WGS sequence"/>
</dbReference>
<dbReference type="SMART" id="SM00636">
    <property type="entry name" value="Glyco_18"/>
    <property type="match status" value="1"/>
</dbReference>
<keyword evidence="4" id="KW-0378">Hydrolase</keyword>
<dbReference type="PANTHER" id="PTHR46290">
    <property type="entry name" value="DI-N-ACETYLCHITOBIASE"/>
    <property type="match status" value="1"/>
</dbReference>
<keyword evidence="5" id="KW-0325">Glycoprotein</keyword>
<dbReference type="OMA" id="KWIMKQV"/>
<dbReference type="PROSITE" id="PS51910">
    <property type="entry name" value="GH18_2"/>
    <property type="match status" value="1"/>
</dbReference>
<gene>
    <name evidence="11" type="ORF">CAPTEDRAFT_226035</name>
</gene>
<dbReference type="InterPro" id="IPR001223">
    <property type="entry name" value="Glyco_hydro18_cat"/>
</dbReference>
<dbReference type="EnsemblMetazoa" id="CapteT226035">
    <property type="protein sequence ID" value="CapteP226035"/>
    <property type="gene ID" value="CapteG226035"/>
</dbReference>
<evidence type="ECO:0000256" key="4">
    <source>
        <dbReference type="ARBA" id="ARBA00022801"/>
    </source>
</evidence>
<dbReference type="Pfam" id="PF00704">
    <property type="entry name" value="Glyco_hydro_18"/>
    <property type="match status" value="1"/>
</dbReference>
<dbReference type="Gene3D" id="3.10.50.10">
    <property type="match status" value="1"/>
</dbReference>
<reference evidence="13" key="1">
    <citation type="submission" date="2012-12" db="EMBL/GenBank/DDBJ databases">
        <authorList>
            <person name="Hellsten U."/>
            <person name="Grimwood J."/>
            <person name="Chapman J.A."/>
            <person name="Shapiro H."/>
            <person name="Aerts A."/>
            <person name="Otillar R.P."/>
            <person name="Terry A.Y."/>
            <person name="Boore J.L."/>
            <person name="Simakov O."/>
            <person name="Marletaz F."/>
            <person name="Cho S.-J."/>
            <person name="Edsinger-Gonzales E."/>
            <person name="Havlak P."/>
            <person name="Kuo D.-H."/>
            <person name="Larsson T."/>
            <person name="Lv J."/>
            <person name="Arendt D."/>
            <person name="Savage R."/>
            <person name="Osoegawa K."/>
            <person name="de Jong P."/>
            <person name="Lindberg D.R."/>
            <person name="Seaver E.C."/>
            <person name="Weisblat D.A."/>
            <person name="Putnam N.H."/>
            <person name="Grigoriev I.V."/>
            <person name="Rokhsar D.S."/>
        </authorList>
    </citation>
    <scope>NUCLEOTIDE SEQUENCE</scope>
    <source>
        <strain evidence="13">I ESC-2004</strain>
    </source>
</reference>
<dbReference type="InterPro" id="IPR029070">
    <property type="entry name" value="Chitinase_insertion_sf"/>
</dbReference>
<evidence type="ECO:0000256" key="1">
    <source>
        <dbReference type="ARBA" id="ARBA00004371"/>
    </source>
</evidence>
<dbReference type="InterPro" id="IPR011583">
    <property type="entry name" value="Chitinase_II/V-like_cat"/>
</dbReference>
<comment type="subcellular location">
    <subcellularLocation>
        <location evidence="1">Lysosome</location>
    </subcellularLocation>
</comment>
<evidence type="ECO:0000256" key="8">
    <source>
        <dbReference type="ARBA" id="ARBA00055477"/>
    </source>
</evidence>
<dbReference type="InterPro" id="IPR051887">
    <property type="entry name" value="GH18_Domain-Containing"/>
</dbReference>
<dbReference type="FunFam" id="3.10.50.10:FF:000006">
    <property type="entry name" value="Chitobiase, di-N-acetyl"/>
    <property type="match status" value="1"/>
</dbReference>
<dbReference type="EMBL" id="AMQN01010859">
    <property type="status" value="NOT_ANNOTATED_CDS"/>
    <property type="molecule type" value="Genomic_DNA"/>
</dbReference>
<dbReference type="EMBL" id="AMQN01010858">
    <property type="status" value="NOT_ANNOTATED_CDS"/>
    <property type="molecule type" value="Genomic_DNA"/>
</dbReference>
<keyword evidence="3" id="KW-0732">Signal</keyword>
<dbReference type="OrthoDB" id="73875at2759"/>
<dbReference type="AlphaFoldDB" id="R7TUI7"/>
<dbReference type="InterPro" id="IPR017853">
    <property type="entry name" value="GH"/>
</dbReference>